<dbReference type="InterPro" id="IPR015421">
    <property type="entry name" value="PyrdxlP-dep_Trfase_major"/>
</dbReference>
<keyword evidence="1 4" id="KW-0663">Pyridoxal phosphate</keyword>
<dbReference type="CDD" id="cd00616">
    <property type="entry name" value="AHBA_syn"/>
    <property type="match status" value="1"/>
</dbReference>
<dbReference type="PIRSF" id="PIRSF000390">
    <property type="entry name" value="PLP_StrS"/>
    <property type="match status" value="1"/>
</dbReference>
<evidence type="ECO:0000313" key="7">
    <source>
        <dbReference type="Proteomes" id="UP000033423"/>
    </source>
</evidence>
<comment type="caution">
    <text evidence="6">The sequence shown here is derived from an EMBL/GenBank/DDBJ whole genome shotgun (WGS) entry which is preliminary data.</text>
</comment>
<comment type="similarity">
    <text evidence="2 5">Belongs to the DegT/DnrJ/EryC1 family.</text>
</comment>
<dbReference type="PATRIC" id="fig|29290.4.peg.2514"/>
<dbReference type="InterPro" id="IPR015424">
    <property type="entry name" value="PyrdxlP-dep_Trfase"/>
</dbReference>
<evidence type="ECO:0000256" key="3">
    <source>
        <dbReference type="PIRSR" id="PIRSR000390-1"/>
    </source>
</evidence>
<dbReference type="GO" id="GO:0000271">
    <property type="term" value="P:polysaccharide biosynthetic process"/>
    <property type="evidence" value="ECO:0007669"/>
    <property type="project" value="TreeGrafter"/>
</dbReference>
<sequence length="368" mass="41053">MELIFMIPMLDLQREFRDIEKEVIQSVVDILGSSRYVLGPHVEEFERQLSAYHGVSYAAGVGSGTGALFLSLACLSVGKGDEVITTPFTFFATIESIIYNGARPVFVDIDDNTLNIDVNKIEEKITKKTKAILPVHLFGLPCDMDGIVSLARQYKLGIVEDCAQSFGSSINGQLTGSFGNAGCFSFYPSKNLGCYGDGGAVTTNDHRMYQQILALRNHGSHGNYVHECLGFNSRLDEIQAGILLIKLKKVEQQNQLRRQNAQIYNSLLAGRLCCPHVPQGYVSNYHQYTIRSPQRDKIRLRLQDEGISSVVYYPIPMHLQRATQEYGYKEGDFPIAERACQEVLSLPVYPGMPEQDIHRVCEVILGCL</sequence>
<evidence type="ECO:0000256" key="1">
    <source>
        <dbReference type="ARBA" id="ARBA00022898"/>
    </source>
</evidence>
<evidence type="ECO:0000256" key="4">
    <source>
        <dbReference type="PIRSR" id="PIRSR000390-2"/>
    </source>
</evidence>
<dbReference type="InterPro" id="IPR000653">
    <property type="entry name" value="DegT/StrS_aminotransferase"/>
</dbReference>
<dbReference type="GO" id="GO:0008483">
    <property type="term" value="F:transaminase activity"/>
    <property type="evidence" value="ECO:0007669"/>
    <property type="project" value="TreeGrafter"/>
</dbReference>
<keyword evidence="7" id="KW-1185">Reference proteome</keyword>
<dbReference type="Proteomes" id="UP000033423">
    <property type="component" value="Unassembled WGS sequence"/>
</dbReference>
<feature type="active site" description="Proton acceptor" evidence="3">
    <location>
        <position position="190"/>
    </location>
</feature>
<dbReference type="InterPro" id="IPR015422">
    <property type="entry name" value="PyrdxlP-dep_Trfase_small"/>
</dbReference>
<dbReference type="EMBL" id="LACI01000874">
    <property type="protein sequence ID" value="KJU85742.1"/>
    <property type="molecule type" value="Genomic_DNA"/>
</dbReference>
<accession>A0A0F3GV37</accession>
<dbReference type="Gene3D" id="3.40.640.10">
    <property type="entry name" value="Type I PLP-dependent aspartate aminotransferase-like (Major domain)"/>
    <property type="match status" value="1"/>
</dbReference>
<dbReference type="PANTHER" id="PTHR30244:SF36">
    <property type="entry name" value="3-OXO-GLUCOSE-6-PHOSPHATE:GLUTAMATE AMINOTRANSFERASE"/>
    <property type="match status" value="1"/>
</dbReference>
<name>A0A0F3GV37_9BACT</name>
<dbReference type="GO" id="GO:0030170">
    <property type="term" value="F:pyridoxal phosphate binding"/>
    <property type="evidence" value="ECO:0007669"/>
    <property type="project" value="UniProtKB-ARBA"/>
</dbReference>
<organism evidence="6 7">
    <name type="scientific">Candidatus Magnetobacterium bavaricum</name>
    <dbReference type="NCBI Taxonomy" id="29290"/>
    <lineage>
        <taxon>Bacteria</taxon>
        <taxon>Pseudomonadati</taxon>
        <taxon>Nitrospirota</taxon>
        <taxon>Thermodesulfovibrionia</taxon>
        <taxon>Thermodesulfovibrionales</taxon>
        <taxon>Candidatus Magnetobacteriaceae</taxon>
        <taxon>Candidatus Magnetobacterium</taxon>
    </lineage>
</organism>
<feature type="modified residue" description="N6-(pyridoxal phosphate)lysine" evidence="4">
    <location>
        <position position="190"/>
    </location>
</feature>
<dbReference type="PANTHER" id="PTHR30244">
    <property type="entry name" value="TRANSAMINASE"/>
    <property type="match status" value="1"/>
</dbReference>
<dbReference type="SUPFAM" id="SSF53383">
    <property type="entry name" value="PLP-dependent transferases"/>
    <property type="match status" value="1"/>
</dbReference>
<dbReference type="Gene3D" id="3.90.1150.10">
    <property type="entry name" value="Aspartate Aminotransferase, domain 1"/>
    <property type="match status" value="1"/>
</dbReference>
<evidence type="ECO:0000313" key="6">
    <source>
        <dbReference type="EMBL" id="KJU85742.1"/>
    </source>
</evidence>
<dbReference type="AlphaFoldDB" id="A0A0F3GV37"/>
<evidence type="ECO:0000256" key="2">
    <source>
        <dbReference type="ARBA" id="ARBA00037999"/>
    </source>
</evidence>
<reference evidence="6 7" key="1">
    <citation type="submission" date="2015-02" db="EMBL/GenBank/DDBJ databases">
        <title>Single-cell genomics of uncultivated deep-branching MTB reveals a conserved set of magnetosome genes.</title>
        <authorList>
            <person name="Kolinko S."/>
            <person name="Richter M."/>
            <person name="Glockner F.O."/>
            <person name="Brachmann A."/>
            <person name="Schuler D."/>
        </authorList>
    </citation>
    <scope>NUCLEOTIDE SEQUENCE [LARGE SCALE GENOMIC DNA]</scope>
    <source>
        <strain evidence="6">TM-1</strain>
    </source>
</reference>
<gene>
    <name evidence="6" type="ORF">MBAV_002060</name>
</gene>
<protein>
    <submittedName>
        <fullName evidence="6">Glutamine--scyllo-inositol transaminase</fullName>
    </submittedName>
</protein>
<proteinExistence type="inferred from homology"/>
<evidence type="ECO:0000256" key="5">
    <source>
        <dbReference type="RuleBase" id="RU004508"/>
    </source>
</evidence>
<dbReference type="Pfam" id="PF01041">
    <property type="entry name" value="DegT_DnrJ_EryC1"/>
    <property type="match status" value="1"/>
</dbReference>
<dbReference type="FunFam" id="3.40.640.10:FF:000089">
    <property type="entry name" value="Aminotransferase, DegT/DnrJ/EryC1/StrS family"/>
    <property type="match status" value="1"/>
</dbReference>